<dbReference type="InterPro" id="IPR001123">
    <property type="entry name" value="LeuE-type"/>
</dbReference>
<keyword evidence="2" id="KW-1003">Cell membrane</keyword>
<organism evidence="7 8">
    <name type="scientific">Pseudooceanicola marinus</name>
    <dbReference type="NCBI Taxonomy" id="396013"/>
    <lineage>
        <taxon>Bacteria</taxon>
        <taxon>Pseudomonadati</taxon>
        <taxon>Pseudomonadota</taxon>
        <taxon>Alphaproteobacteria</taxon>
        <taxon>Rhodobacterales</taxon>
        <taxon>Paracoccaceae</taxon>
        <taxon>Pseudooceanicola</taxon>
    </lineage>
</organism>
<dbReference type="Pfam" id="PF01810">
    <property type="entry name" value="LysE"/>
    <property type="match status" value="1"/>
</dbReference>
<dbReference type="Proteomes" id="UP000193963">
    <property type="component" value="Unassembled WGS sequence"/>
</dbReference>
<evidence type="ECO:0000256" key="5">
    <source>
        <dbReference type="ARBA" id="ARBA00023136"/>
    </source>
</evidence>
<feature type="transmembrane region" description="Helical" evidence="6">
    <location>
        <begin position="12"/>
        <end position="30"/>
    </location>
</feature>
<dbReference type="PANTHER" id="PTHR30086:SF20">
    <property type="entry name" value="ARGININE EXPORTER PROTEIN ARGO-RELATED"/>
    <property type="match status" value="1"/>
</dbReference>
<evidence type="ECO:0000256" key="2">
    <source>
        <dbReference type="ARBA" id="ARBA00022475"/>
    </source>
</evidence>
<feature type="transmembrane region" description="Helical" evidence="6">
    <location>
        <begin position="73"/>
        <end position="93"/>
    </location>
</feature>
<feature type="transmembrane region" description="Helical" evidence="6">
    <location>
        <begin position="151"/>
        <end position="176"/>
    </location>
</feature>
<evidence type="ECO:0000256" key="3">
    <source>
        <dbReference type="ARBA" id="ARBA00022692"/>
    </source>
</evidence>
<dbReference type="PIRSF" id="PIRSF006324">
    <property type="entry name" value="LeuE"/>
    <property type="match status" value="1"/>
</dbReference>
<protein>
    <submittedName>
        <fullName evidence="7">Homoserine/homoserine lactone efflux protein</fullName>
    </submittedName>
</protein>
<evidence type="ECO:0000256" key="6">
    <source>
        <dbReference type="SAM" id="Phobius"/>
    </source>
</evidence>
<dbReference type="GO" id="GO:0015171">
    <property type="term" value="F:amino acid transmembrane transporter activity"/>
    <property type="evidence" value="ECO:0007669"/>
    <property type="project" value="TreeGrafter"/>
</dbReference>
<feature type="transmembrane region" description="Helical" evidence="6">
    <location>
        <begin position="113"/>
        <end position="139"/>
    </location>
</feature>
<gene>
    <name evidence="7" type="primary">rhtB_5</name>
    <name evidence="7" type="ORF">PSM7751_03834</name>
</gene>
<sequence length="206" mass="21968">MFVIPPDLATFVAASVLLAFVPGPDLLFVLTESMLRGRRAGLVATMGLCTGLIVHVGAVALGVAALVQASPMAFAGLRYAGAAYLVYLAWRAFRAAATPLSPDEIAQASLRAIYARAVTMNVTNPKVAIFFLAFLPQFADVERGSLTGQMLILGAMFMICSLVCFAVVTWLATWIGGWVRRQPERQAGLNRMASFVFVALAAKLAL</sequence>
<dbReference type="GO" id="GO:0005886">
    <property type="term" value="C:plasma membrane"/>
    <property type="evidence" value="ECO:0007669"/>
    <property type="project" value="UniProtKB-SubCell"/>
</dbReference>
<evidence type="ECO:0000256" key="4">
    <source>
        <dbReference type="ARBA" id="ARBA00022989"/>
    </source>
</evidence>
<comment type="subcellular location">
    <subcellularLocation>
        <location evidence="1">Cell membrane</location>
        <topology evidence="1">Multi-pass membrane protein</topology>
    </subcellularLocation>
</comment>
<name>A0A1X7A5W7_9RHOB</name>
<reference evidence="7 8" key="1">
    <citation type="submission" date="2017-03" db="EMBL/GenBank/DDBJ databases">
        <authorList>
            <person name="Afonso C.L."/>
            <person name="Miller P.J."/>
            <person name="Scott M.A."/>
            <person name="Spackman E."/>
            <person name="Goraichik I."/>
            <person name="Dimitrov K.M."/>
            <person name="Suarez D.L."/>
            <person name="Swayne D.E."/>
        </authorList>
    </citation>
    <scope>NUCLEOTIDE SEQUENCE [LARGE SCALE GENOMIC DNA]</scope>
    <source>
        <strain evidence="7 8">CECT 7751</strain>
    </source>
</reference>
<evidence type="ECO:0000313" key="8">
    <source>
        <dbReference type="Proteomes" id="UP000193963"/>
    </source>
</evidence>
<accession>A0A1X7A5W7</accession>
<dbReference type="OrthoDB" id="9807053at2"/>
<keyword evidence="3 6" id="KW-0812">Transmembrane</keyword>
<dbReference type="PANTHER" id="PTHR30086">
    <property type="entry name" value="ARGININE EXPORTER PROTEIN ARGO"/>
    <property type="match status" value="1"/>
</dbReference>
<feature type="transmembrane region" description="Helical" evidence="6">
    <location>
        <begin position="42"/>
        <end position="67"/>
    </location>
</feature>
<dbReference type="RefSeq" id="WP_085889917.1">
    <property type="nucleotide sequence ID" value="NZ_FWFN01000009.1"/>
</dbReference>
<dbReference type="AlphaFoldDB" id="A0A1X7A5W7"/>
<evidence type="ECO:0000256" key="1">
    <source>
        <dbReference type="ARBA" id="ARBA00004651"/>
    </source>
</evidence>
<proteinExistence type="predicted"/>
<keyword evidence="8" id="KW-1185">Reference proteome</keyword>
<keyword evidence="5 6" id="KW-0472">Membrane</keyword>
<keyword evidence="4 6" id="KW-1133">Transmembrane helix</keyword>
<evidence type="ECO:0000313" key="7">
    <source>
        <dbReference type="EMBL" id="SLN71426.1"/>
    </source>
</evidence>
<dbReference type="EMBL" id="FWFN01000009">
    <property type="protein sequence ID" value="SLN71426.1"/>
    <property type="molecule type" value="Genomic_DNA"/>
</dbReference>